<name>A0A0M2HBD7_MICTR</name>
<dbReference type="AlphaFoldDB" id="A0A0M2HBD7"/>
<dbReference type="Gene3D" id="3.40.50.620">
    <property type="entry name" value="HUPs"/>
    <property type="match status" value="1"/>
</dbReference>
<proteinExistence type="predicted"/>
<dbReference type="PATRIC" id="fig|69370.6.peg.1218"/>
<gene>
    <name evidence="2" type="ORF">RS82_01185</name>
</gene>
<dbReference type="Proteomes" id="UP000034098">
    <property type="component" value="Unassembled WGS sequence"/>
</dbReference>
<sequence>MQPDQLLPGALAIAGPANPPVPFPAAAIRADCGPIVIWHWGVDPLAEVGDASLALVLSRTARRADGRVAHADIVALLRHRPDALTRLLPPFGALGASPEGAEAVADSMGFQHIFHSDPGEGTVPLVSTSALLAARALDAQLDPMAVGIQSLLGWQLGGNSLFAGVKKLEAGAVVTLDERGVTLTKTSARRHEPISPAEAVQEAADLLRTSLNAVLDDYPDAVLQLTGGMDSRLLLSAIPPARRRGLRAMTLDVPGKGDTAIASMIAQQYGIRHDVRGLTDVAGVSAVEAWELCRIEATRLDAMADPVALAAQRIAERAFDQGVRISGLGGEIARGFYYVGRVRDRTYDRQDAARLAAWRMFVNEAVEPGLLVGEFAAWAESVATAQVHDALVDGGEEWFRATDELYLRHRMQRWAGATDLAVSVERIVINPMLDEGFLDLAYRLRPQDKVNSRFLGALQMELDPELGKLPLDGRPAPATYAAPSRWEPVTQLASTGKRFARKAIQRVQRGNRPPAGGTILAAKVVEHWRAESQVLRPLEELDFVDPSWVSRVLDGSVDPRPSSVAFLTNLIVATSDAG</sequence>
<dbReference type="InterPro" id="IPR014729">
    <property type="entry name" value="Rossmann-like_a/b/a_fold"/>
</dbReference>
<accession>A0A0M2HBD7</accession>
<dbReference type="InterPro" id="IPR001962">
    <property type="entry name" value="Asn_synthase"/>
</dbReference>
<feature type="domain" description="Asparagine synthetase" evidence="1">
    <location>
        <begin position="204"/>
        <end position="452"/>
    </location>
</feature>
<dbReference type="EMBL" id="JYJA01000029">
    <property type="protein sequence ID" value="KJL43809.1"/>
    <property type="molecule type" value="Genomic_DNA"/>
</dbReference>
<keyword evidence="3" id="KW-1185">Reference proteome</keyword>
<evidence type="ECO:0000313" key="2">
    <source>
        <dbReference type="EMBL" id="KJL43809.1"/>
    </source>
</evidence>
<dbReference type="GO" id="GO:0006529">
    <property type="term" value="P:asparagine biosynthetic process"/>
    <property type="evidence" value="ECO:0007669"/>
    <property type="project" value="InterPro"/>
</dbReference>
<evidence type="ECO:0000259" key="1">
    <source>
        <dbReference type="Pfam" id="PF00733"/>
    </source>
</evidence>
<dbReference type="SUPFAM" id="SSF52402">
    <property type="entry name" value="Adenine nucleotide alpha hydrolases-like"/>
    <property type="match status" value="1"/>
</dbReference>
<comment type="caution">
    <text evidence="2">The sequence shown here is derived from an EMBL/GenBank/DDBJ whole genome shotgun (WGS) entry which is preliminary data.</text>
</comment>
<evidence type="ECO:0000313" key="3">
    <source>
        <dbReference type="Proteomes" id="UP000034098"/>
    </source>
</evidence>
<dbReference type="Pfam" id="PF00733">
    <property type="entry name" value="Asn_synthase"/>
    <property type="match status" value="1"/>
</dbReference>
<reference evidence="2 3" key="1">
    <citation type="submission" date="2015-02" db="EMBL/GenBank/DDBJ databases">
        <title>Draft genome sequences of ten Microbacterium spp. with emphasis on heavy metal contaminated environments.</title>
        <authorList>
            <person name="Corretto E."/>
        </authorList>
    </citation>
    <scope>NUCLEOTIDE SEQUENCE [LARGE SCALE GENOMIC DNA]</scope>
    <source>
        <strain evidence="2 3">DSM 8608</strain>
    </source>
</reference>
<organism evidence="2 3">
    <name type="scientific">Microbacterium trichothecenolyticum</name>
    <name type="common">Aureobacterium trichothecenolyticum</name>
    <dbReference type="NCBI Taxonomy" id="69370"/>
    <lineage>
        <taxon>Bacteria</taxon>
        <taxon>Bacillati</taxon>
        <taxon>Actinomycetota</taxon>
        <taxon>Actinomycetes</taxon>
        <taxon>Micrococcales</taxon>
        <taxon>Microbacteriaceae</taxon>
        <taxon>Microbacterium</taxon>
    </lineage>
</organism>
<protein>
    <submittedName>
        <fullName evidence="2">Asparagine synthase</fullName>
    </submittedName>
</protein>
<dbReference type="GO" id="GO:0004066">
    <property type="term" value="F:asparagine synthase (glutamine-hydrolyzing) activity"/>
    <property type="evidence" value="ECO:0007669"/>
    <property type="project" value="InterPro"/>
</dbReference>